<dbReference type="KEGG" id="hhu:AR456_00360"/>
<dbReference type="FunFam" id="3.40.50.720:FF:000084">
    <property type="entry name" value="Short-chain dehydrogenase reductase"/>
    <property type="match status" value="1"/>
</dbReference>
<keyword evidence="3" id="KW-1185">Reference proteome</keyword>
<dbReference type="EMBL" id="AVBC01000008">
    <property type="protein sequence ID" value="ERL53313.1"/>
    <property type="molecule type" value="Genomic_DNA"/>
</dbReference>
<dbReference type="RefSeq" id="WP_021816972.1">
    <property type="nucleotide sequence ID" value="NZ_AVBC01000008.1"/>
</dbReference>
<dbReference type="OrthoDB" id="9814396at2"/>
<evidence type="ECO:0000313" key="3">
    <source>
        <dbReference type="Proteomes" id="UP000019113"/>
    </source>
</evidence>
<evidence type="ECO:0000256" key="1">
    <source>
        <dbReference type="ARBA" id="ARBA00006484"/>
    </source>
</evidence>
<comment type="similarity">
    <text evidence="1">Belongs to the short-chain dehydrogenases/reductases (SDR) family.</text>
</comment>
<comment type="caution">
    <text evidence="2">The sequence shown here is derived from an EMBL/GenBank/DDBJ whole genome shotgun (WGS) entry which is preliminary data.</text>
</comment>
<name>W1NCW3_9GAMM</name>
<dbReference type="STRING" id="1178482.AR456_00360"/>
<dbReference type="PRINTS" id="PR00080">
    <property type="entry name" value="SDRFAMILY"/>
</dbReference>
<dbReference type="Gene3D" id="3.40.50.720">
    <property type="entry name" value="NAD(P)-binding Rossmann-like Domain"/>
    <property type="match status" value="1"/>
</dbReference>
<organism evidence="2 3">
    <name type="scientific">Halomonas huangheensis</name>
    <dbReference type="NCBI Taxonomy" id="1178482"/>
    <lineage>
        <taxon>Bacteria</taxon>
        <taxon>Pseudomonadati</taxon>
        <taxon>Pseudomonadota</taxon>
        <taxon>Gammaproteobacteria</taxon>
        <taxon>Oceanospirillales</taxon>
        <taxon>Halomonadaceae</taxon>
        <taxon>Halomonas</taxon>
    </lineage>
</organism>
<dbReference type="AlphaFoldDB" id="W1NCW3"/>
<proteinExistence type="inferred from homology"/>
<evidence type="ECO:0008006" key="4">
    <source>
        <dbReference type="Google" id="ProtNLM"/>
    </source>
</evidence>
<dbReference type="GO" id="GO:0016616">
    <property type="term" value="F:oxidoreductase activity, acting on the CH-OH group of donors, NAD or NADP as acceptor"/>
    <property type="evidence" value="ECO:0007669"/>
    <property type="project" value="TreeGrafter"/>
</dbReference>
<evidence type="ECO:0000313" key="2">
    <source>
        <dbReference type="EMBL" id="ERL53313.1"/>
    </source>
</evidence>
<dbReference type="Pfam" id="PF13561">
    <property type="entry name" value="adh_short_C2"/>
    <property type="match status" value="1"/>
</dbReference>
<accession>W1NCW3</accession>
<reference evidence="2 3" key="1">
    <citation type="submission" date="2013-08" db="EMBL/GenBank/DDBJ databases">
        <title>draft genome of Halomonas huanghegensis, strain BJGMM-B45T.</title>
        <authorList>
            <person name="Miao C."/>
            <person name="Wan Y."/>
            <person name="Jin W."/>
        </authorList>
    </citation>
    <scope>NUCLEOTIDE SEQUENCE [LARGE SCALE GENOMIC DNA]</scope>
    <source>
        <strain evidence="2 3">BJGMM-B45</strain>
    </source>
</reference>
<sequence>MKPLMEGKRVVVVGAGSCGEGWGNGKAAAVLYAREGAQVIAVDRDLEAAEETRRLIVEEGGACEVVQADITCRADVEQLVDAAMDHYRGIDVLHNNVGISITGGPEETSEEDWERLMRVNLTGVYLTCKQVLPIMRVQGGGSIVNISSVAAVRWIGFGYSAYTASKAALQGFTENLAAQYAPHGIRANCILPGLMDTPMIYSPLTAAYGGDVEQMRERRRRQCPMGFMGDAWDIANAALYLASDMSRYVTGTNLIVDGGLSLGSSPA</sequence>
<dbReference type="InterPro" id="IPR036291">
    <property type="entry name" value="NAD(P)-bd_dom_sf"/>
</dbReference>
<dbReference type="SUPFAM" id="SSF51735">
    <property type="entry name" value="NAD(P)-binding Rossmann-fold domains"/>
    <property type="match status" value="1"/>
</dbReference>
<dbReference type="PANTHER" id="PTHR42760">
    <property type="entry name" value="SHORT-CHAIN DEHYDROGENASES/REDUCTASES FAMILY MEMBER"/>
    <property type="match status" value="1"/>
</dbReference>
<dbReference type="PRINTS" id="PR00081">
    <property type="entry name" value="GDHRDH"/>
</dbReference>
<dbReference type="InterPro" id="IPR020904">
    <property type="entry name" value="Sc_DH/Rdtase_CS"/>
</dbReference>
<dbReference type="Proteomes" id="UP000019113">
    <property type="component" value="Unassembled WGS sequence"/>
</dbReference>
<dbReference type="InterPro" id="IPR002347">
    <property type="entry name" value="SDR_fam"/>
</dbReference>
<gene>
    <name evidence="2" type="ORF">BJB45_20980</name>
</gene>
<dbReference type="eggNOG" id="COG1028">
    <property type="taxonomic scope" value="Bacteria"/>
</dbReference>
<dbReference type="CDD" id="cd05233">
    <property type="entry name" value="SDR_c"/>
    <property type="match status" value="1"/>
</dbReference>
<dbReference type="PATRIC" id="fig|1178482.3.peg.28"/>
<dbReference type="PROSITE" id="PS00061">
    <property type="entry name" value="ADH_SHORT"/>
    <property type="match status" value="1"/>
</dbReference>
<protein>
    <recommendedName>
        <fullName evidence="4">3-oxoacyl-ACP reductase</fullName>
    </recommendedName>
</protein>